<proteinExistence type="predicted"/>
<dbReference type="InterPro" id="IPR051304">
    <property type="entry name" value="SCF_F-box_domain"/>
</dbReference>
<dbReference type="InterPro" id="IPR036047">
    <property type="entry name" value="F-box-like_dom_sf"/>
</dbReference>
<organism evidence="2 3">
    <name type="scientific">Kalanchoe fedtschenkoi</name>
    <name type="common">Lavender scallops</name>
    <name type="synonym">South American air plant</name>
    <dbReference type="NCBI Taxonomy" id="63787"/>
    <lineage>
        <taxon>Eukaryota</taxon>
        <taxon>Viridiplantae</taxon>
        <taxon>Streptophyta</taxon>
        <taxon>Embryophyta</taxon>
        <taxon>Tracheophyta</taxon>
        <taxon>Spermatophyta</taxon>
        <taxon>Magnoliopsida</taxon>
        <taxon>eudicotyledons</taxon>
        <taxon>Gunneridae</taxon>
        <taxon>Pentapetalae</taxon>
        <taxon>Saxifragales</taxon>
        <taxon>Crassulaceae</taxon>
        <taxon>Kalanchoe</taxon>
    </lineage>
</organism>
<dbReference type="AlphaFoldDB" id="A0A7N0VBP5"/>
<evidence type="ECO:0000259" key="1">
    <source>
        <dbReference type="SMART" id="SM00256"/>
    </source>
</evidence>
<dbReference type="Pfam" id="PF03478">
    <property type="entry name" value="Beta-prop_KIB1-4"/>
    <property type="match status" value="1"/>
</dbReference>
<evidence type="ECO:0000313" key="3">
    <source>
        <dbReference type="Proteomes" id="UP000594263"/>
    </source>
</evidence>
<feature type="domain" description="F-box" evidence="1">
    <location>
        <begin position="11"/>
        <end position="52"/>
    </location>
</feature>
<reference evidence="2" key="1">
    <citation type="submission" date="2021-01" db="UniProtKB">
        <authorList>
            <consortium name="EnsemblPlants"/>
        </authorList>
    </citation>
    <scope>IDENTIFICATION</scope>
</reference>
<dbReference type="PANTHER" id="PTHR47123">
    <property type="entry name" value="F-BOX PROTEIN SKIP23"/>
    <property type="match status" value="1"/>
</dbReference>
<evidence type="ECO:0000313" key="2">
    <source>
        <dbReference type="EnsemblPlants" id="Kaladp0395s0041.1.v1.1"/>
    </source>
</evidence>
<dbReference type="SMART" id="SM00256">
    <property type="entry name" value="FBOX"/>
    <property type="match status" value="1"/>
</dbReference>
<dbReference type="Pfam" id="PF12937">
    <property type="entry name" value="F-box-like"/>
    <property type="match status" value="1"/>
</dbReference>
<keyword evidence="3" id="KW-1185">Reference proteome</keyword>
<dbReference type="PANTHER" id="PTHR47123:SF15">
    <property type="entry name" value="F-BOX PROTEIN SKIP23"/>
    <property type="match status" value="1"/>
</dbReference>
<dbReference type="InterPro" id="IPR005174">
    <property type="entry name" value="KIB1-4_b-propeller"/>
</dbReference>
<accession>A0A7N0VBP5</accession>
<protein>
    <recommendedName>
        <fullName evidence="1">F-box domain-containing protein</fullName>
    </recommendedName>
</protein>
<dbReference type="EnsemblPlants" id="Kaladp0395s0041.1.v1.1">
    <property type="protein sequence ID" value="Kaladp0395s0041.1.v1.1"/>
    <property type="gene ID" value="Kaladp0395s0041.v1.1"/>
</dbReference>
<name>A0A7N0VBP5_KALFE</name>
<dbReference type="SUPFAM" id="SSF81383">
    <property type="entry name" value="F-box domain"/>
    <property type="match status" value="1"/>
</dbReference>
<dbReference type="Gramene" id="Kaladp0395s0041.1.v1.1">
    <property type="protein sequence ID" value="Kaladp0395s0041.1.v1.1"/>
    <property type="gene ID" value="Kaladp0395s0041.v1.1"/>
</dbReference>
<sequence>MLPTTETWSLLPSELLVTIADHLSNPLDFLRLRSTCSSWRNSVSRHRPGECSVWSVRIPFPIIPLVDPIEGLYTFTKSSVCFIRPGGTEGWLVKIEEFGLGRLRALDPVSTVRLGGFPKVLNLVELRVLEIARSFSFNILDVEKTYLRIHETRSVIPKKVAVASVDGNVGGLEIRSWGFFMGATCCIWDGKWNDEPVFHRYAGYSDVVFWKERFYIWGGLVIFDRDLNKVTMYPFAISPRNTWEQKYLVVASDSLYLVVNSGAGNEDFEVGRVFDEDEVPRVWLEVFCFIERNWVQVYSLGELAFFIADDCSFSVVARDCPPYKRNCIYYSDYDVGDSTLQTSCHVFDLEENYFQT</sequence>
<dbReference type="Proteomes" id="UP000594263">
    <property type="component" value="Unplaced"/>
</dbReference>
<dbReference type="InterPro" id="IPR001810">
    <property type="entry name" value="F-box_dom"/>
</dbReference>